<dbReference type="Pfam" id="PF02362">
    <property type="entry name" value="B3"/>
    <property type="match status" value="1"/>
</dbReference>
<sequence length="305" mass="34559">MQSHLTNPNFRINPASKRRKMLPKGVIGKIQANVSKPCFWKSLSSGQNWKSKSMRIIPDEFVGSTPGDFEHSVVISVRWGNSWQLWLEREKDDLYMIEEDWDEFVDDNHLGPNDNLFFRHDDTMFLEVQIFKNNGDEIMDVPLEVEPETEPLHSNTQSSYKDTATAASASASVEFSANGGTNGRAKEGCADIKNPERYLLNPENPYFVKTLAKKIDVLYVPKPVIQMYGLKFGPHDSTMSYLLPNDKINGLTKFYADGKSVCFNGWAGLCRKYNLKAGDSVVCELERSGGLVTAVRVHFFNENMR</sequence>
<feature type="domain" description="TF-B3" evidence="6">
    <location>
        <begin position="40"/>
        <end position="134"/>
    </location>
</feature>
<evidence type="ECO:0000259" key="6">
    <source>
        <dbReference type="PROSITE" id="PS50863"/>
    </source>
</evidence>
<accession>A0ABM0T617</accession>
<dbReference type="Proteomes" id="UP000694864">
    <property type="component" value="Chromosome 8"/>
</dbReference>
<dbReference type="PANTHER" id="PTHR31920">
    <property type="entry name" value="B3 DOMAIN-CONTAINING"/>
    <property type="match status" value="1"/>
</dbReference>
<name>A0ABM0T617_CAMSA</name>
<evidence type="ECO:0000313" key="8">
    <source>
        <dbReference type="RefSeq" id="XP_010421396.1"/>
    </source>
</evidence>
<dbReference type="InterPro" id="IPR003340">
    <property type="entry name" value="B3_DNA-bd"/>
</dbReference>
<dbReference type="RefSeq" id="XP_010421396.1">
    <property type="nucleotide sequence ID" value="XM_010423094.2"/>
</dbReference>
<proteinExistence type="predicted"/>
<keyword evidence="4" id="KW-0804">Transcription</keyword>
<dbReference type="CDD" id="cd10017">
    <property type="entry name" value="B3_DNA"/>
    <property type="match status" value="1"/>
</dbReference>
<dbReference type="Gene3D" id="2.40.330.10">
    <property type="entry name" value="DNA-binding pseudobarrel domain"/>
    <property type="match status" value="2"/>
</dbReference>
<evidence type="ECO:0000256" key="3">
    <source>
        <dbReference type="ARBA" id="ARBA00023125"/>
    </source>
</evidence>
<dbReference type="GeneID" id="104706867"/>
<dbReference type="SUPFAM" id="SSF101936">
    <property type="entry name" value="DNA-binding pseudobarrel domain"/>
    <property type="match status" value="2"/>
</dbReference>
<evidence type="ECO:0000256" key="2">
    <source>
        <dbReference type="ARBA" id="ARBA00023015"/>
    </source>
</evidence>
<dbReference type="SMART" id="SM01019">
    <property type="entry name" value="B3"/>
    <property type="match status" value="2"/>
</dbReference>
<evidence type="ECO:0000313" key="7">
    <source>
        <dbReference type="Proteomes" id="UP000694864"/>
    </source>
</evidence>
<keyword evidence="5" id="KW-0539">Nucleus</keyword>
<dbReference type="InterPro" id="IPR050655">
    <property type="entry name" value="Plant_B3_domain"/>
</dbReference>
<dbReference type="PANTHER" id="PTHR31920:SF125">
    <property type="entry name" value="TF-B3 DOMAIN-CONTAINING PROTEIN"/>
    <property type="match status" value="1"/>
</dbReference>
<protein>
    <submittedName>
        <fullName evidence="8">B3 domain-containing protein At5g25470-like isoform X1</fullName>
    </submittedName>
</protein>
<dbReference type="InterPro" id="IPR015300">
    <property type="entry name" value="DNA-bd_pseudobarrel_sf"/>
</dbReference>
<evidence type="ECO:0000256" key="4">
    <source>
        <dbReference type="ARBA" id="ARBA00023163"/>
    </source>
</evidence>
<keyword evidence="7" id="KW-1185">Reference proteome</keyword>
<reference evidence="7" key="1">
    <citation type="journal article" date="2014" name="Nat. Commun.">
        <title>The emerging biofuel crop Camelina sativa retains a highly undifferentiated hexaploid genome structure.</title>
        <authorList>
            <person name="Kagale S."/>
            <person name="Koh C."/>
            <person name="Nixon J."/>
            <person name="Bollina V."/>
            <person name="Clarke W.E."/>
            <person name="Tuteja R."/>
            <person name="Spillane C."/>
            <person name="Robinson S.J."/>
            <person name="Links M.G."/>
            <person name="Clarke C."/>
            <person name="Higgins E.E."/>
            <person name="Huebert T."/>
            <person name="Sharpe A.G."/>
            <person name="Parkin I.A."/>
        </authorList>
    </citation>
    <scope>NUCLEOTIDE SEQUENCE [LARGE SCALE GENOMIC DNA]</scope>
    <source>
        <strain evidence="7">cv. DH55</strain>
    </source>
</reference>
<dbReference type="PROSITE" id="PS50863">
    <property type="entry name" value="B3"/>
    <property type="match status" value="1"/>
</dbReference>
<reference evidence="8" key="2">
    <citation type="submission" date="2025-08" db="UniProtKB">
        <authorList>
            <consortium name="RefSeq"/>
        </authorList>
    </citation>
    <scope>IDENTIFICATION</scope>
    <source>
        <tissue evidence="8">Leaf</tissue>
    </source>
</reference>
<evidence type="ECO:0000256" key="1">
    <source>
        <dbReference type="ARBA" id="ARBA00004123"/>
    </source>
</evidence>
<evidence type="ECO:0000256" key="5">
    <source>
        <dbReference type="ARBA" id="ARBA00023242"/>
    </source>
</evidence>
<organism evidence="7 8">
    <name type="scientific">Camelina sativa</name>
    <name type="common">False flax</name>
    <name type="synonym">Myagrum sativum</name>
    <dbReference type="NCBI Taxonomy" id="90675"/>
    <lineage>
        <taxon>Eukaryota</taxon>
        <taxon>Viridiplantae</taxon>
        <taxon>Streptophyta</taxon>
        <taxon>Embryophyta</taxon>
        <taxon>Tracheophyta</taxon>
        <taxon>Spermatophyta</taxon>
        <taxon>Magnoliopsida</taxon>
        <taxon>eudicotyledons</taxon>
        <taxon>Gunneridae</taxon>
        <taxon>Pentapetalae</taxon>
        <taxon>rosids</taxon>
        <taxon>malvids</taxon>
        <taxon>Brassicales</taxon>
        <taxon>Brassicaceae</taxon>
        <taxon>Camelineae</taxon>
        <taxon>Camelina</taxon>
    </lineage>
</organism>
<keyword evidence="3" id="KW-0238">DNA-binding</keyword>
<comment type="subcellular location">
    <subcellularLocation>
        <location evidence="1">Nucleus</location>
    </subcellularLocation>
</comment>
<gene>
    <name evidence="8" type="primary">LOC104706867</name>
</gene>
<keyword evidence="2" id="KW-0805">Transcription regulation</keyword>